<dbReference type="EMBL" id="JEMA01000720">
    <property type="protein sequence ID" value="KYF66686.1"/>
    <property type="molecule type" value="Genomic_DNA"/>
</dbReference>
<dbReference type="AlphaFoldDB" id="A0A150QG12"/>
<reference evidence="1 2" key="1">
    <citation type="submission" date="2014-02" db="EMBL/GenBank/DDBJ databases">
        <title>The small core and large imbalanced accessory genome model reveals a collaborative survival strategy of Sorangium cellulosum strains in nature.</title>
        <authorList>
            <person name="Han K."/>
            <person name="Peng R."/>
            <person name="Blom J."/>
            <person name="Li Y.-Z."/>
        </authorList>
    </citation>
    <scope>NUCLEOTIDE SEQUENCE [LARGE SCALE GENOMIC DNA]</scope>
    <source>
        <strain evidence="1 2">So0008-312</strain>
    </source>
</reference>
<gene>
    <name evidence="1" type="ORF">BE15_12635</name>
</gene>
<evidence type="ECO:0000313" key="2">
    <source>
        <dbReference type="Proteomes" id="UP000075260"/>
    </source>
</evidence>
<accession>A0A150QG12</accession>
<protein>
    <submittedName>
        <fullName evidence="1">Uncharacterized protein</fullName>
    </submittedName>
</protein>
<dbReference type="Proteomes" id="UP000075260">
    <property type="component" value="Unassembled WGS sequence"/>
</dbReference>
<organism evidence="1 2">
    <name type="scientific">Sorangium cellulosum</name>
    <name type="common">Polyangium cellulosum</name>
    <dbReference type="NCBI Taxonomy" id="56"/>
    <lineage>
        <taxon>Bacteria</taxon>
        <taxon>Pseudomonadati</taxon>
        <taxon>Myxococcota</taxon>
        <taxon>Polyangia</taxon>
        <taxon>Polyangiales</taxon>
        <taxon>Polyangiaceae</taxon>
        <taxon>Sorangium</taxon>
    </lineage>
</organism>
<evidence type="ECO:0000313" key="1">
    <source>
        <dbReference type="EMBL" id="KYF66686.1"/>
    </source>
</evidence>
<comment type="caution">
    <text evidence="1">The sequence shown here is derived from an EMBL/GenBank/DDBJ whole genome shotgun (WGS) entry which is preliminary data.</text>
</comment>
<name>A0A150QG12_SORCE</name>
<proteinExistence type="predicted"/>
<sequence length="95" mass="10814">MTGDAPLLTMAQLADLLGYRGRQRGRRALRLCEAASGQRGTPLRFRNGRRWFVSRESIQSLLSSEFSLADRVEDMERAVRDLRMRIEHLEAAGPL</sequence>